<keyword evidence="3" id="KW-1185">Reference proteome</keyword>
<dbReference type="RefSeq" id="WP_185671720.1">
    <property type="nucleotide sequence ID" value="NZ_JACJVP010000042.1"/>
</dbReference>
<keyword evidence="1" id="KW-0472">Membrane</keyword>
<reference evidence="2 3" key="1">
    <citation type="submission" date="2020-08" db="EMBL/GenBank/DDBJ databases">
        <title>Cohnella phylogeny.</title>
        <authorList>
            <person name="Dunlap C."/>
        </authorList>
    </citation>
    <scope>NUCLEOTIDE SEQUENCE [LARGE SCALE GENOMIC DNA]</scope>
    <source>
        <strain evidence="2 3">DSM 28246</strain>
    </source>
</reference>
<sequence>MRYTFTWVLALIGLALCLFNATGYDPHNLFLFMFSVPIWFVELFGDIHQVSVAWMYVLTVASWALIGYLADRTVAASRARRRA</sequence>
<feature type="transmembrane region" description="Helical" evidence="1">
    <location>
        <begin position="47"/>
        <end position="70"/>
    </location>
</feature>
<dbReference type="Proteomes" id="UP000547209">
    <property type="component" value="Unassembled WGS sequence"/>
</dbReference>
<gene>
    <name evidence="2" type="ORF">H7C19_24545</name>
</gene>
<accession>A0A7X0RUB5</accession>
<dbReference type="EMBL" id="JACJVP010000042">
    <property type="protein sequence ID" value="MBB6673857.1"/>
    <property type="molecule type" value="Genomic_DNA"/>
</dbReference>
<comment type="caution">
    <text evidence="2">The sequence shown here is derived from an EMBL/GenBank/DDBJ whole genome shotgun (WGS) entry which is preliminary data.</text>
</comment>
<evidence type="ECO:0000256" key="1">
    <source>
        <dbReference type="SAM" id="Phobius"/>
    </source>
</evidence>
<dbReference type="AlphaFoldDB" id="A0A7X0RUB5"/>
<proteinExistence type="predicted"/>
<evidence type="ECO:0000313" key="3">
    <source>
        <dbReference type="Proteomes" id="UP000547209"/>
    </source>
</evidence>
<name>A0A7X0RUB5_9BACL</name>
<organism evidence="2 3">
    <name type="scientific">Cohnella nanjingensis</name>
    <dbReference type="NCBI Taxonomy" id="1387779"/>
    <lineage>
        <taxon>Bacteria</taxon>
        <taxon>Bacillati</taxon>
        <taxon>Bacillota</taxon>
        <taxon>Bacilli</taxon>
        <taxon>Bacillales</taxon>
        <taxon>Paenibacillaceae</taxon>
        <taxon>Cohnella</taxon>
    </lineage>
</organism>
<keyword evidence="1" id="KW-0812">Transmembrane</keyword>
<protein>
    <submittedName>
        <fullName evidence="2">Uncharacterized protein</fullName>
    </submittedName>
</protein>
<keyword evidence="1" id="KW-1133">Transmembrane helix</keyword>
<evidence type="ECO:0000313" key="2">
    <source>
        <dbReference type="EMBL" id="MBB6673857.1"/>
    </source>
</evidence>